<dbReference type="InterPro" id="IPR029044">
    <property type="entry name" value="Nucleotide-diphossugar_trans"/>
</dbReference>
<comment type="domain">
    <text evidence="8">The N-terminal domain determines nucleotide recognition and specific binding, while the C-terminal domain determines the specific binding to the target protein.</text>
</comment>
<keyword evidence="1 8" id="KW-0963">Cytoplasm</keyword>
<dbReference type="RefSeq" id="WP_380022948.1">
    <property type="nucleotide sequence ID" value="NZ_JBHSHD010000019.1"/>
</dbReference>
<comment type="caution">
    <text evidence="8">Lacks conserved residue(s) required for the propagation of feature annotation.</text>
</comment>
<comment type="cofactor">
    <cofactor evidence="8">
        <name>Mg(2+)</name>
        <dbReference type="ChEBI" id="CHEBI:18420"/>
    </cofactor>
</comment>
<evidence type="ECO:0000256" key="7">
    <source>
        <dbReference type="ARBA" id="ARBA00023150"/>
    </source>
</evidence>
<evidence type="ECO:0000313" key="10">
    <source>
        <dbReference type="EMBL" id="MFC4822585.1"/>
    </source>
</evidence>
<organism evidence="10 11">
    <name type="scientific">Dokdonella ginsengisoli</name>
    <dbReference type="NCBI Taxonomy" id="363846"/>
    <lineage>
        <taxon>Bacteria</taxon>
        <taxon>Pseudomonadati</taxon>
        <taxon>Pseudomonadota</taxon>
        <taxon>Gammaproteobacteria</taxon>
        <taxon>Lysobacterales</taxon>
        <taxon>Rhodanobacteraceae</taxon>
        <taxon>Dokdonella</taxon>
    </lineage>
</organism>
<accession>A0ABV9QZT8</accession>
<sequence>MTRASLTVAILAGGAATRLQGRDKGLEPLLGRPLVEWVLEAVATAQAARTLIVANRNHQAYSAFAPVVADDLAGFRGPLAGVAAALAAAATPWLMTVPVDCPRSPADLAARLYTAAQENPADAVVAHDGARRQPLFAIYRRELTSSAAAAAAQGWGVQHWQTTIGARELDFADRRAQFRNLNTPEEFAAYAAEHAR</sequence>
<dbReference type="Gene3D" id="3.90.550.10">
    <property type="entry name" value="Spore Coat Polysaccharide Biosynthesis Protein SpsA, Chain A"/>
    <property type="match status" value="1"/>
</dbReference>
<feature type="binding site" evidence="8">
    <location>
        <position position="100"/>
    </location>
    <ligand>
        <name>GTP</name>
        <dbReference type="ChEBI" id="CHEBI:37565"/>
    </ligand>
</feature>
<keyword evidence="2 8" id="KW-0808">Transferase</keyword>
<evidence type="ECO:0000256" key="2">
    <source>
        <dbReference type="ARBA" id="ARBA00022679"/>
    </source>
</evidence>
<dbReference type="Pfam" id="PF12804">
    <property type="entry name" value="NTP_transf_3"/>
    <property type="match status" value="1"/>
</dbReference>
<comment type="subunit">
    <text evidence="8">Monomer.</text>
</comment>
<keyword evidence="4 8" id="KW-0547">Nucleotide-binding</keyword>
<keyword evidence="11" id="KW-1185">Reference proteome</keyword>
<proteinExistence type="inferred from homology"/>
<evidence type="ECO:0000256" key="4">
    <source>
        <dbReference type="ARBA" id="ARBA00022741"/>
    </source>
</evidence>
<dbReference type="SUPFAM" id="SSF53448">
    <property type="entry name" value="Nucleotide-diphospho-sugar transferases"/>
    <property type="match status" value="1"/>
</dbReference>
<protein>
    <recommendedName>
        <fullName evidence="8">Molybdenum cofactor guanylyltransferase</fullName>
        <shortName evidence="8">MoCo guanylyltransferase</shortName>
        <ecNumber evidence="8">2.7.7.77</ecNumber>
    </recommendedName>
    <alternativeName>
        <fullName evidence="8">GTP:molybdopterin guanylyltransferase</fullName>
    </alternativeName>
    <alternativeName>
        <fullName evidence="8">Mo-MPT guanylyltransferase</fullName>
    </alternativeName>
    <alternativeName>
        <fullName evidence="8">Molybdopterin guanylyltransferase</fullName>
    </alternativeName>
    <alternativeName>
        <fullName evidence="8">Molybdopterin-guanine dinucleotide synthase</fullName>
        <shortName evidence="8">MGD synthase</shortName>
    </alternativeName>
</protein>
<name>A0ABV9QZT8_9GAMM</name>
<dbReference type="GO" id="GO:0061603">
    <property type="term" value="F:molybdenum cofactor guanylyltransferase activity"/>
    <property type="evidence" value="ECO:0007669"/>
    <property type="project" value="UniProtKB-EC"/>
</dbReference>
<evidence type="ECO:0000256" key="3">
    <source>
        <dbReference type="ARBA" id="ARBA00022723"/>
    </source>
</evidence>
<evidence type="ECO:0000256" key="6">
    <source>
        <dbReference type="ARBA" id="ARBA00023134"/>
    </source>
</evidence>
<evidence type="ECO:0000313" key="11">
    <source>
        <dbReference type="Proteomes" id="UP001595886"/>
    </source>
</evidence>
<feature type="binding site" evidence="8">
    <location>
        <position position="100"/>
    </location>
    <ligand>
        <name>Mg(2+)</name>
        <dbReference type="ChEBI" id="CHEBI:18420"/>
    </ligand>
</feature>
<dbReference type="InterPro" id="IPR025877">
    <property type="entry name" value="MobA-like_NTP_Trfase"/>
</dbReference>
<dbReference type="NCBIfam" id="TIGR02665">
    <property type="entry name" value="molyb_mobA"/>
    <property type="match status" value="1"/>
</dbReference>
<evidence type="ECO:0000256" key="1">
    <source>
        <dbReference type="ARBA" id="ARBA00022490"/>
    </source>
</evidence>
<comment type="function">
    <text evidence="8">Transfers a GMP moiety from GTP to Mo-molybdopterin (Mo-MPT) cofactor (Moco or molybdenum cofactor) to form Mo-molybdopterin guanine dinucleotide (Mo-MGD) cofactor.</text>
</comment>
<dbReference type="InterPro" id="IPR013482">
    <property type="entry name" value="Molybde_CF_guanTrfase"/>
</dbReference>
<feature type="binding site" evidence="8">
    <location>
        <position position="24"/>
    </location>
    <ligand>
        <name>GTP</name>
        <dbReference type="ChEBI" id="CHEBI:37565"/>
    </ligand>
</feature>
<feature type="binding site" evidence="8">
    <location>
        <position position="70"/>
    </location>
    <ligand>
        <name>GTP</name>
        <dbReference type="ChEBI" id="CHEBI:37565"/>
    </ligand>
</feature>
<evidence type="ECO:0000256" key="8">
    <source>
        <dbReference type="HAMAP-Rule" id="MF_00316"/>
    </source>
</evidence>
<keyword evidence="3 8" id="KW-0479">Metal-binding</keyword>
<evidence type="ECO:0000256" key="5">
    <source>
        <dbReference type="ARBA" id="ARBA00022842"/>
    </source>
</evidence>
<dbReference type="EC" id="2.7.7.77" evidence="8"/>
<comment type="similarity">
    <text evidence="8">Belongs to the MobA family.</text>
</comment>
<dbReference type="EMBL" id="JBHSHD010000019">
    <property type="protein sequence ID" value="MFC4822585.1"/>
    <property type="molecule type" value="Genomic_DNA"/>
</dbReference>
<reference evidence="11" key="1">
    <citation type="journal article" date="2019" name="Int. J. Syst. Evol. Microbiol.">
        <title>The Global Catalogue of Microorganisms (GCM) 10K type strain sequencing project: providing services to taxonomists for standard genome sequencing and annotation.</title>
        <authorList>
            <consortium name="The Broad Institute Genomics Platform"/>
            <consortium name="The Broad Institute Genome Sequencing Center for Infectious Disease"/>
            <person name="Wu L."/>
            <person name="Ma J."/>
        </authorList>
    </citation>
    <scope>NUCLEOTIDE SEQUENCE [LARGE SCALE GENOMIC DNA]</scope>
    <source>
        <strain evidence="11">CCUG 30340</strain>
    </source>
</reference>
<comment type="subcellular location">
    <subcellularLocation>
        <location evidence="8">Cytoplasm</location>
    </subcellularLocation>
</comment>
<dbReference type="PANTHER" id="PTHR19136:SF81">
    <property type="entry name" value="MOLYBDENUM COFACTOR GUANYLYLTRANSFERASE"/>
    <property type="match status" value="1"/>
</dbReference>
<gene>
    <name evidence="8 10" type="primary">mobA</name>
    <name evidence="10" type="ORF">ACFO6Q_19865</name>
</gene>
<keyword evidence="5 8" id="KW-0460">Magnesium</keyword>
<keyword evidence="10" id="KW-0548">Nucleotidyltransferase</keyword>
<dbReference type="PANTHER" id="PTHR19136">
    <property type="entry name" value="MOLYBDENUM COFACTOR GUANYLYLTRANSFERASE"/>
    <property type="match status" value="1"/>
</dbReference>
<dbReference type="Proteomes" id="UP001595886">
    <property type="component" value="Unassembled WGS sequence"/>
</dbReference>
<feature type="domain" description="MobA-like NTP transferase" evidence="9">
    <location>
        <begin position="9"/>
        <end position="153"/>
    </location>
</feature>
<comment type="catalytic activity">
    <reaction evidence="8">
        <text>Mo-molybdopterin + GTP + H(+) = Mo-molybdopterin guanine dinucleotide + diphosphate</text>
        <dbReference type="Rhea" id="RHEA:34243"/>
        <dbReference type="ChEBI" id="CHEBI:15378"/>
        <dbReference type="ChEBI" id="CHEBI:33019"/>
        <dbReference type="ChEBI" id="CHEBI:37565"/>
        <dbReference type="ChEBI" id="CHEBI:71302"/>
        <dbReference type="ChEBI" id="CHEBI:71310"/>
        <dbReference type="EC" id="2.7.7.77"/>
    </reaction>
</comment>
<evidence type="ECO:0000259" key="9">
    <source>
        <dbReference type="Pfam" id="PF12804"/>
    </source>
</evidence>
<feature type="binding site" evidence="8">
    <location>
        <begin position="11"/>
        <end position="13"/>
    </location>
    <ligand>
        <name>GTP</name>
        <dbReference type="ChEBI" id="CHEBI:37565"/>
    </ligand>
</feature>
<keyword evidence="6 8" id="KW-0342">GTP-binding</keyword>
<dbReference type="HAMAP" id="MF_00316">
    <property type="entry name" value="MobA"/>
    <property type="match status" value="1"/>
</dbReference>
<keyword evidence="7 8" id="KW-0501">Molybdenum cofactor biosynthesis</keyword>
<dbReference type="CDD" id="cd02503">
    <property type="entry name" value="MobA"/>
    <property type="match status" value="1"/>
</dbReference>
<comment type="caution">
    <text evidence="10">The sequence shown here is derived from an EMBL/GenBank/DDBJ whole genome shotgun (WGS) entry which is preliminary data.</text>
</comment>